<dbReference type="InterPro" id="IPR002182">
    <property type="entry name" value="NB-ARC"/>
</dbReference>
<organism evidence="5 6">
    <name type="scientific">Lactuca virosa</name>
    <dbReference type="NCBI Taxonomy" id="75947"/>
    <lineage>
        <taxon>Eukaryota</taxon>
        <taxon>Viridiplantae</taxon>
        <taxon>Streptophyta</taxon>
        <taxon>Embryophyta</taxon>
        <taxon>Tracheophyta</taxon>
        <taxon>Spermatophyta</taxon>
        <taxon>Magnoliopsida</taxon>
        <taxon>eudicotyledons</taxon>
        <taxon>Gunneridae</taxon>
        <taxon>Pentapetalae</taxon>
        <taxon>asterids</taxon>
        <taxon>campanulids</taxon>
        <taxon>Asterales</taxon>
        <taxon>Asteraceae</taxon>
        <taxon>Cichorioideae</taxon>
        <taxon>Cichorieae</taxon>
        <taxon>Lactucinae</taxon>
        <taxon>Lactuca</taxon>
    </lineage>
</organism>
<sequence>MNSKMKQLDSTSNDVKKHMKTNNISNLKIPARVSGWLEEVEKIKEDAQSISSIGNGCFNMKMSSAPSDGDAQNHFRSREKSFKKALESLEQDRTSKVIVVCGMGGVGKTTMIEQLKKTAEDKKIFNYVLKLVIGQQINMFSIQQAIAEYMGPSLTEMSKEAREDRLRITFEKLPEGKRKVLLILDDVWETIELKDIGLSPLPNGFKLLLTSRNENICKQIAVEVNSDLTLVRVDVMEEPEAQNFFWQITGVSKQHGQEFNQIGSEIVRRCGVLPLAIKLIAKTLQFQQVFVWRDTFQRLKKKNLDENVQEVIKISYNYIKTEEEKVNFLLCGLFPDDFNIPIEELTRYAWGLWLLSEVSTVGEARDRTKTCVQNLTNANLLMDSYYIGCVKMHDLVFAFVLGRVSKGDHPWIINHGDISKWSRAEVRESCKRISITCTDMSEFPNDSKFPNLLLLRLMDGD</sequence>
<protein>
    <recommendedName>
        <fullName evidence="4">NB-ARC domain-containing protein</fullName>
    </recommendedName>
</protein>
<keyword evidence="2" id="KW-0611">Plant defense</keyword>
<dbReference type="GO" id="GO:0005524">
    <property type="term" value="F:ATP binding"/>
    <property type="evidence" value="ECO:0007669"/>
    <property type="project" value="UniProtKB-KW"/>
</dbReference>
<dbReference type="GO" id="GO:0006952">
    <property type="term" value="P:defense response"/>
    <property type="evidence" value="ECO:0007669"/>
    <property type="project" value="UniProtKB-KW"/>
</dbReference>
<evidence type="ECO:0000256" key="3">
    <source>
        <dbReference type="ARBA" id="ARBA00022840"/>
    </source>
</evidence>
<keyword evidence="1" id="KW-0433">Leucine-rich repeat</keyword>
<evidence type="ECO:0000256" key="1">
    <source>
        <dbReference type="ARBA" id="ARBA00022614"/>
    </source>
</evidence>
<feature type="domain" description="NB-ARC" evidence="4">
    <location>
        <begin position="79"/>
        <end position="247"/>
    </location>
</feature>
<dbReference type="InterPro" id="IPR027417">
    <property type="entry name" value="P-loop_NTPase"/>
</dbReference>
<keyword evidence="3" id="KW-0547">Nucleotide-binding</keyword>
<dbReference type="InterPro" id="IPR042197">
    <property type="entry name" value="Apaf_helical"/>
</dbReference>
<evidence type="ECO:0000259" key="4">
    <source>
        <dbReference type="Pfam" id="PF00931"/>
    </source>
</evidence>
<dbReference type="GO" id="GO:0043531">
    <property type="term" value="F:ADP binding"/>
    <property type="evidence" value="ECO:0007669"/>
    <property type="project" value="InterPro"/>
</dbReference>
<evidence type="ECO:0000256" key="2">
    <source>
        <dbReference type="ARBA" id="ARBA00022821"/>
    </source>
</evidence>
<keyword evidence="6" id="KW-1185">Reference proteome</keyword>
<gene>
    <name evidence="5" type="ORF">LVIROSA_LOCUS22298</name>
</gene>
<dbReference type="InterPro" id="IPR050905">
    <property type="entry name" value="Plant_NBS-LRR"/>
</dbReference>
<dbReference type="Pfam" id="PF00931">
    <property type="entry name" value="NB-ARC"/>
    <property type="match status" value="1"/>
</dbReference>
<proteinExistence type="predicted"/>
<accession>A0AAU9N934</accession>
<dbReference type="AlphaFoldDB" id="A0AAU9N934"/>
<dbReference type="PRINTS" id="PR00364">
    <property type="entry name" value="DISEASERSIST"/>
</dbReference>
<dbReference type="Gene3D" id="3.40.50.300">
    <property type="entry name" value="P-loop containing nucleotide triphosphate hydrolases"/>
    <property type="match status" value="1"/>
</dbReference>
<dbReference type="SUPFAM" id="SSF52540">
    <property type="entry name" value="P-loop containing nucleoside triphosphate hydrolases"/>
    <property type="match status" value="1"/>
</dbReference>
<name>A0AAU9N934_9ASTR</name>
<keyword evidence="3" id="KW-0067">ATP-binding</keyword>
<dbReference type="PANTHER" id="PTHR33463:SF222">
    <property type="entry name" value="NB-ARC-RELATED"/>
    <property type="match status" value="1"/>
</dbReference>
<evidence type="ECO:0000313" key="6">
    <source>
        <dbReference type="Proteomes" id="UP001157418"/>
    </source>
</evidence>
<dbReference type="Proteomes" id="UP001157418">
    <property type="component" value="Unassembled WGS sequence"/>
</dbReference>
<evidence type="ECO:0000313" key="5">
    <source>
        <dbReference type="EMBL" id="CAH1435895.1"/>
    </source>
</evidence>
<dbReference type="FunFam" id="3.40.50.300:FF:001091">
    <property type="entry name" value="Probable disease resistance protein At1g61300"/>
    <property type="match status" value="1"/>
</dbReference>
<dbReference type="Gene3D" id="1.10.8.430">
    <property type="entry name" value="Helical domain of apoptotic protease-activating factors"/>
    <property type="match status" value="1"/>
</dbReference>
<comment type="caution">
    <text evidence="5">The sequence shown here is derived from an EMBL/GenBank/DDBJ whole genome shotgun (WGS) entry which is preliminary data.</text>
</comment>
<reference evidence="5 6" key="1">
    <citation type="submission" date="2022-01" db="EMBL/GenBank/DDBJ databases">
        <authorList>
            <person name="Xiong W."/>
            <person name="Schranz E."/>
        </authorList>
    </citation>
    <scope>NUCLEOTIDE SEQUENCE [LARGE SCALE GENOMIC DNA]</scope>
</reference>
<dbReference type="EMBL" id="CAKMRJ010004445">
    <property type="protein sequence ID" value="CAH1435895.1"/>
    <property type="molecule type" value="Genomic_DNA"/>
</dbReference>
<dbReference type="PANTHER" id="PTHR33463">
    <property type="entry name" value="NB-ARC DOMAIN-CONTAINING PROTEIN-RELATED"/>
    <property type="match status" value="1"/>
</dbReference>